<organism evidence="3">
    <name type="scientific">Timema shepardi</name>
    <name type="common">Walking stick</name>
    <dbReference type="NCBI Taxonomy" id="629360"/>
    <lineage>
        <taxon>Eukaryota</taxon>
        <taxon>Metazoa</taxon>
        <taxon>Ecdysozoa</taxon>
        <taxon>Arthropoda</taxon>
        <taxon>Hexapoda</taxon>
        <taxon>Insecta</taxon>
        <taxon>Pterygota</taxon>
        <taxon>Neoptera</taxon>
        <taxon>Polyneoptera</taxon>
        <taxon>Phasmatodea</taxon>
        <taxon>Timematodea</taxon>
        <taxon>Timematoidea</taxon>
        <taxon>Timematidae</taxon>
        <taxon>Timema</taxon>
    </lineage>
</organism>
<dbReference type="Pfam" id="PF00531">
    <property type="entry name" value="Death"/>
    <property type="match status" value="1"/>
</dbReference>
<reference evidence="3" key="1">
    <citation type="submission" date="2020-11" db="EMBL/GenBank/DDBJ databases">
        <authorList>
            <person name="Tran Van P."/>
        </authorList>
    </citation>
    <scope>NUCLEOTIDE SEQUENCE</scope>
</reference>
<feature type="compositionally biased region" description="Polar residues" evidence="1">
    <location>
        <begin position="100"/>
        <end position="110"/>
    </location>
</feature>
<dbReference type="EMBL" id="OC000741">
    <property type="protein sequence ID" value="CAD7258201.1"/>
    <property type="molecule type" value="Genomic_DNA"/>
</dbReference>
<name>A0A7R9AQ00_TIMSH</name>
<protein>
    <recommendedName>
        <fullName evidence="2">Death domain-containing protein</fullName>
    </recommendedName>
</protein>
<proteinExistence type="predicted"/>
<feature type="compositionally biased region" description="Low complexity" evidence="1">
    <location>
        <begin position="354"/>
        <end position="368"/>
    </location>
</feature>
<feature type="region of interest" description="Disordered" evidence="1">
    <location>
        <begin position="327"/>
        <end position="416"/>
    </location>
</feature>
<evidence type="ECO:0000313" key="3">
    <source>
        <dbReference type="EMBL" id="CAD7258201.1"/>
    </source>
</evidence>
<accession>A0A7R9AQ00</accession>
<evidence type="ECO:0000259" key="2">
    <source>
        <dbReference type="PROSITE" id="PS50017"/>
    </source>
</evidence>
<evidence type="ECO:0000256" key="1">
    <source>
        <dbReference type="SAM" id="MobiDB-lite"/>
    </source>
</evidence>
<dbReference type="SUPFAM" id="SSF47986">
    <property type="entry name" value="DEATH domain"/>
    <property type="match status" value="1"/>
</dbReference>
<feature type="compositionally biased region" description="Basic and acidic residues" evidence="1">
    <location>
        <begin position="195"/>
        <end position="208"/>
    </location>
</feature>
<feature type="domain" description="Death" evidence="2">
    <location>
        <begin position="260"/>
        <end position="316"/>
    </location>
</feature>
<feature type="region of interest" description="Disordered" evidence="1">
    <location>
        <begin position="100"/>
        <end position="120"/>
    </location>
</feature>
<dbReference type="InterPro" id="IPR000488">
    <property type="entry name" value="Death_dom"/>
</dbReference>
<gene>
    <name evidence="3" type="ORF">TSIB3V08_LOCUS2440</name>
</gene>
<dbReference type="AlphaFoldDB" id="A0A7R9AQ00"/>
<dbReference type="GO" id="GO:0007165">
    <property type="term" value="P:signal transduction"/>
    <property type="evidence" value="ECO:0007669"/>
    <property type="project" value="InterPro"/>
</dbReference>
<dbReference type="Gene3D" id="1.10.533.10">
    <property type="entry name" value="Death Domain, Fas"/>
    <property type="match status" value="1"/>
</dbReference>
<sequence>MNTLKLMIDLGNKSYDICFKGLPSLGLCRSGGCIPSCGIAGDEDKAMERVEGYNEGDPAIRVSRWVVGRSPGNVSHGGRHYSMGGWVRASQTTAVTSRLSEQGFGTSMSPTRVDDVVPKPLNMKIGGTGKSGVEGLRQSPEVVLDGRHIQVAMQSLIPDIPRHYSMGGWVRASQTTVVTSCLSKQGFGTSMSPTRVDDVVPKPLDKRIGGTGKSGAERLCQSPKWGKRHERLREHGLWAGPGSREGGWSGLCKCGGKIQGLTEKYINYFATKASPTEHILDLWEARHQECSAVPDLLNILRVMGRFDASLLLEKELGPWASTGALKRLTTRMAKPRPTGSEPQEPRPEGPEPQKPGTTNRATNAITRRSLNKLPHRVQPISGPPPQASSQRGPCVLLITKVVKRRHNSPQGHPEHL</sequence>
<dbReference type="InterPro" id="IPR011029">
    <property type="entry name" value="DEATH-like_dom_sf"/>
</dbReference>
<feature type="region of interest" description="Disordered" evidence="1">
    <location>
        <begin position="193"/>
        <end position="217"/>
    </location>
</feature>
<dbReference type="PROSITE" id="PS50017">
    <property type="entry name" value="DEATH_DOMAIN"/>
    <property type="match status" value="1"/>
</dbReference>